<accession>A0A8T0ZAK9</accession>
<dbReference type="Proteomes" id="UP000736787">
    <property type="component" value="Unassembled WGS sequence"/>
</dbReference>
<dbReference type="EMBL" id="RCMV01000293">
    <property type="protein sequence ID" value="KAG3219838.1"/>
    <property type="molecule type" value="Genomic_DNA"/>
</dbReference>
<dbReference type="EMBL" id="RCMK01000207">
    <property type="protein sequence ID" value="KAG2944040.1"/>
    <property type="molecule type" value="Genomic_DNA"/>
</dbReference>
<protein>
    <submittedName>
        <fullName evidence="1">Uncharacterized protein</fullName>
    </submittedName>
</protein>
<evidence type="ECO:0000313" key="3">
    <source>
        <dbReference type="EMBL" id="KAG2944040.1"/>
    </source>
</evidence>
<evidence type="ECO:0000313" key="5">
    <source>
        <dbReference type="EMBL" id="KAG3219838.1"/>
    </source>
</evidence>
<evidence type="ECO:0000313" key="2">
    <source>
        <dbReference type="EMBL" id="KAG2925336.1"/>
    </source>
</evidence>
<evidence type="ECO:0000313" key="1">
    <source>
        <dbReference type="EMBL" id="KAG2859008.1"/>
    </source>
</evidence>
<name>A0A8T0ZAK9_9STRA</name>
<dbReference type="AlphaFoldDB" id="A0A8T0ZAK9"/>
<dbReference type="Proteomes" id="UP000774804">
    <property type="component" value="Unassembled WGS sequence"/>
</dbReference>
<reference evidence="1" key="1">
    <citation type="submission" date="2018-10" db="EMBL/GenBank/DDBJ databases">
        <title>Effector identification in a new, highly contiguous assembly of the strawberry crown rot pathogen Phytophthora cactorum.</title>
        <authorList>
            <person name="Armitage A.D."/>
            <person name="Nellist C.F."/>
            <person name="Bates H."/>
            <person name="Vickerstaff R.J."/>
            <person name="Harrison R.J."/>
        </authorList>
    </citation>
    <scope>NUCLEOTIDE SEQUENCE</scope>
    <source>
        <strain evidence="1">15-7</strain>
        <strain evidence="2">4032</strain>
        <strain evidence="3">4040</strain>
        <strain evidence="4">P415</strain>
        <strain evidence="5">P421</strain>
    </source>
</reference>
<gene>
    <name evidence="1" type="ORF">PC113_g9294</name>
    <name evidence="2" type="ORF">PC115_g8273</name>
    <name evidence="3" type="ORF">PC117_g9205</name>
    <name evidence="4" type="ORF">PC118_g11546</name>
    <name evidence="5" type="ORF">PC129_g9382</name>
</gene>
<comment type="caution">
    <text evidence="1">The sequence shown here is derived from an EMBL/GenBank/DDBJ whole genome shotgun (WGS) entry which is preliminary data.</text>
</comment>
<dbReference type="Proteomes" id="UP000735874">
    <property type="component" value="Unassembled WGS sequence"/>
</dbReference>
<dbReference type="Proteomes" id="UP000760860">
    <property type="component" value="Unassembled WGS sequence"/>
</dbReference>
<dbReference type="EMBL" id="RCMG01000231">
    <property type="protein sequence ID" value="KAG2859008.1"/>
    <property type="molecule type" value="Genomic_DNA"/>
</dbReference>
<evidence type="ECO:0000313" key="6">
    <source>
        <dbReference type="Proteomes" id="UP000735874"/>
    </source>
</evidence>
<organism evidence="1 6">
    <name type="scientific">Phytophthora cactorum</name>
    <dbReference type="NCBI Taxonomy" id="29920"/>
    <lineage>
        <taxon>Eukaryota</taxon>
        <taxon>Sar</taxon>
        <taxon>Stramenopiles</taxon>
        <taxon>Oomycota</taxon>
        <taxon>Peronosporomycetes</taxon>
        <taxon>Peronosporales</taxon>
        <taxon>Peronosporaceae</taxon>
        <taxon>Phytophthora</taxon>
    </lineage>
</organism>
<proteinExistence type="predicted"/>
<evidence type="ECO:0000313" key="4">
    <source>
        <dbReference type="EMBL" id="KAG2979826.1"/>
    </source>
</evidence>
<sequence>MVASQVFTSQVLPHHQSTAMEIMTAATRAKATESEPPRTLVCMTDTITVVVISLVVEADPLSFGASTAPSVSWI</sequence>
<dbReference type="EMBL" id="RCML01000352">
    <property type="protein sequence ID" value="KAG2979826.1"/>
    <property type="molecule type" value="Genomic_DNA"/>
</dbReference>
<dbReference type="EMBL" id="RCMI01000212">
    <property type="protein sequence ID" value="KAG2925336.1"/>
    <property type="molecule type" value="Genomic_DNA"/>
</dbReference>
<dbReference type="Proteomes" id="UP000697107">
    <property type="component" value="Unassembled WGS sequence"/>
</dbReference>